<organism evidence="5 6">
    <name type="scientific">Goekera deserti</name>
    <dbReference type="NCBI Taxonomy" id="2497753"/>
    <lineage>
        <taxon>Bacteria</taxon>
        <taxon>Bacillati</taxon>
        <taxon>Actinomycetota</taxon>
        <taxon>Actinomycetes</taxon>
        <taxon>Geodermatophilales</taxon>
        <taxon>Geodermatophilaceae</taxon>
        <taxon>Goekera</taxon>
    </lineage>
</organism>
<dbReference type="InterPro" id="IPR029752">
    <property type="entry name" value="D-isomer_DH_CS1"/>
</dbReference>
<dbReference type="Pfam" id="PF00984">
    <property type="entry name" value="UDPG_MGDP_dh"/>
    <property type="match status" value="1"/>
</dbReference>
<dbReference type="EMBL" id="JAAGWK010000011">
    <property type="protein sequence ID" value="NEL54356.1"/>
    <property type="molecule type" value="Genomic_DNA"/>
</dbReference>
<evidence type="ECO:0000256" key="1">
    <source>
        <dbReference type="ARBA" id="ARBA00006601"/>
    </source>
</evidence>
<dbReference type="PIRSF" id="PIRSF000124">
    <property type="entry name" value="UDPglc_GDPman_dh"/>
    <property type="match status" value="1"/>
</dbReference>
<proteinExistence type="inferred from homology"/>
<accession>A0A7K3WDF3</accession>
<dbReference type="InterPro" id="IPR014026">
    <property type="entry name" value="UDP-Glc/GDP-Man_DH_dimer"/>
</dbReference>
<reference evidence="5 6" key="1">
    <citation type="submission" date="2020-02" db="EMBL/GenBank/DDBJ databases">
        <title>The whole genome sequence of CPCC 205119.</title>
        <authorList>
            <person name="Jiang Z."/>
        </authorList>
    </citation>
    <scope>NUCLEOTIDE SEQUENCE [LARGE SCALE GENOMIC DNA]</scope>
    <source>
        <strain evidence="5 6">CPCC 205119</strain>
    </source>
</reference>
<dbReference type="PIRSF" id="PIRSF500136">
    <property type="entry name" value="UDP_ManNAc_DH"/>
    <property type="match status" value="1"/>
</dbReference>
<evidence type="ECO:0000256" key="2">
    <source>
        <dbReference type="PIRNR" id="PIRNR000124"/>
    </source>
</evidence>
<evidence type="ECO:0008006" key="7">
    <source>
        <dbReference type="Google" id="ProtNLM"/>
    </source>
</evidence>
<dbReference type="SUPFAM" id="SSF48179">
    <property type="entry name" value="6-phosphogluconate dehydrogenase C-terminal domain-like"/>
    <property type="match status" value="1"/>
</dbReference>
<protein>
    <recommendedName>
        <fullName evidence="7">UDP-glucose 6-dehydrogenase</fullName>
    </recommendedName>
</protein>
<evidence type="ECO:0000259" key="3">
    <source>
        <dbReference type="Pfam" id="PF00984"/>
    </source>
</evidence>
<feature type="domain" description="UDP-glucose/GDP-mannose dehydrogenase dimerisation" evidence="3">
    <location>
        <begin position="203"/>
        <end position="289"/>
    </location>
</feature>
<dbReference type="AlphaFoldDB" id="A0A7K3WDF3"/>
<sequence>MTRIGVVGLGKLGLPVAICLALRGHQVIGYDKDPSRMSVAALSPLERAPGGPGRLADLVEPSLPLTFSSLEDLVRGSDCVLVAVETPHSAAHEGITPLPDARADFDYRPLLKAVGDLVAVADRPMEIGIISTVLPGTVRRLVLPLLGDHRLVYCPQFVAMGQVASDLFGPEFVLIGRDQTGPSVVSEVLAGLSDAPVFDVGIETAELTKVVYNTFVSAKVTISNVVQQMAHETGADAGDVFRIVRAADRRLMGPAYIGPGMADGGPCHPRDNIALSWLMRTTGAGADLFGDLMRSRQAYVEWLGARFVELAGSLPLVLLGTAYKPGTDLRTGSSAQLLATLLQLQGAQVTVVHTSADLATTLAAEEPAAFFVGCPEPEFVRRNWPEGSVVIDPWHVVEPAEGVTVHRLGANGKSTQGDASDPC</sequence>
<dbReference type="GO" id="GO:0016628">
    <property type="term" value="F:oxidoreductase activity, acting on the CH-CH group of donors, NAD or NADP as acceptor"/>
    <property type="evidence" value="ECO:0007669"/>
    <property type="project" value="InterPro"/>
</dbReference>
<dbReference type="InterPro" id="IPR017476">
    <property type="entry name" value="UDP-Glc/GDP-Man"/>
</dbReference>
<dbReference type="Gene3D" id="3.40.50.720">
    <property type="entry name" value="NAD(P)-binding Rossmann-like Domain"/>
    <property type="match status" value="2"/>
</dbReference>
<feature type="domain" description="UDP-glucose/GDP-mannose dehydrogenase N-terminal" evidence="4">
    <location>
        <begin position="3"/>
        <end position="180"/>
    </location>
</feature>
<dbReference type="GO" id="GO:0051287">
    <property type="term" value="F:NAD binding"/>
    <property type="evidence" value="ECO:0007669"/>
    <property type="project" value="InterPro"/>
</dbReference>
<name>A0A7K3WDF3_9ACTN</name>
<dbReference type="InterPro" id="IPR036291">
    <property type="entry name" value="NAD(P)-bd_dom_sf"/>
</dbReference>
<dbReference type="PROSITE" id="PS00065">
    <property type="entry name" value="D_2_HYDROXYACID_DH_1"/>
    <property type="match status" value="1"/>
</dbReference>
<keyword evidence="6" id="KW-1185">Reference proteome</keyword>
<dbReference type="InterPro" id="IPR008927">
    <property type="entry name" value="6-PGluconate_DH-like_C_sf"/>
</dbReference>
<dbReference type="InterPro" id="IPR028359">
    <property type="entry name" value="UDP_ManNAc/GlcNAc_DH"/>
</dbReference>
<dbReference type="PANTHER" id="PTHR43750:SF1">
    <property type="entry name" value="GDP-MANNOSE 6-DEHYDROGENASE"/>
    <property type="match status" value="1"/>
</dbReference>
<dbReference type="GO" id="GO:0016616">
    <property type="term" value="F:oxidoreductase activity, acting on the CH-OH group of donors, NAD or NADP as acceptor"/>
    <property type="evidence" value="ECO:0007669"/>
    <property type="project" value="InterPro"/>
</dbReference>
<gene>
    <name evidence="5" type="ORF">G1H19_10120</name>
</gene>
<dbReference type="Proteomes" id="UP000470470">
    <property type="component" value="Unassembled WGS sequence"/>
</dbReference>
<comment type="similarity">
    <text evidence="1 2">Belongs to the UDP-glucose/GDP-mannose dehydrogenase family.</text>
</comment>
<evidence type="ECO:0000313" key="6">
    <source>
        <dbReference type="Proteomes" id="UP000470470"/>
    </source>
</evidence>
<comment type="caution">
    <text evidence="5">The sequence shown here is derived from an EMBL/GenBank/DDBJ whole genome shotgun (WGS) entry which is preliminary data.</text>
</comment>
<dbReference type="RefSeq" id="WP_152727610.1">
    <property type="nucleotide sequence ID" value="NZ_JAABOZ010000001.1"/>
</dbReference>
<dbReference type="Pfam" id="PF03721">
    <property type="entry name" value="UDPG_MGDP_dh_N"/>
    <property type="match status" value="1"/>
</dbReference>
<dbReference type="InterPro" id="IPR001732">
    <property type="entry name" value="UDP-Glc/GDP-Man_DH_N"/>
</dbReference>
<dbReference type="SUPFAM" id="SSF51735">
    <property type="entry name" value="NAD(P)-binding Rossmann-fold domains"/>
    <property type="match status" value="1"/>
</dbReference>
<evidence type="ECO:0000313" key="5">
    <source>
        <dbReference type="EMBL" id="NEL54356.1"/>
    </source>
</evidence>
<evidence type="ECO:0000259" key="4">
    <source>
        <dbReference type="Pfam" id="PF03721"/>
    </source>
</evidence>
<dbReference type="PANTHER" id="PTHR43750">
    <property type="entry name" value="UDP-GLUCOSE 6-DEHYDROGENASE TUAD"/>
    <property type="match status" value="1"/>
</dbReference>
<dbReference type="GO" id="GO:0000271">
    <property type="term" value="P:polysaccharide biosynthetic process"/>
    <property type="evidence" value="ECO:0007669"/>
    <property type="project" value="InterPro"/>
</dbReference>